<evidence type="ECO:0000313" key="9">
    <source>
        <dbReference type="EMBL" id="OCW56855.1"/>
    </source>
</evidence>
<evidence type="ECO:0000256" key="1">
    <source>
        <dbReference type="ARBA" id="ARBA00006432"/>
    </source>
</evidence>
<dbReference type="STRING" id="1480615.AWJ14_06740"/>
<reference evidence="9 10" key="1">
    <citation type="submission" date="2015-12" db="EMBL/GenBank/DDBJ databases">
        <authorList>
            <person name="Shamseldin A."/>
            <person name="Moawad H."/>
            <person name="Abd El-Rahim W.M."/>
            <person name="Sadowsky M.J."/>
        </authorList>
    </citation>
    <scope>NUCLEOTIDE SEQUENCE [LARGE SCALE GENOMIC DNA]</scope>
    <source>
        <strain evidence="9 10">JC234</strain>
    </source>
</reference>
<dbReference type="AlphaFoldDB" id="A0A1C1YTN5"/>
<dbReference type="NCBIfam" id="NF002937">
    <property type="entry name" value="PRK03584.1"/>
    <property type="match status" value="1"/>
</dbReference>
<comment type="similarity">
    <text evidence="1">Belongs to the ATP-dependent AMP-binding enzyme family.</text>
</comment>
<keyword evidence="10" id="KW-1185">Reference proteome</keyword>
<evidence type="ECO:0000259" key="8">
    <source>
        <dbReference type="Pfam" id="PF16177"/>
    </source>
</evidence>
<dbReference type="InterPro" id="IPR000873">
    <property type="entry name" value="AMP-dep_synth/lig_dom"/>
</dbReference>
<comment type="caution">
    <text evidence="9">The sequence shown here is derived from an EMBL/GenBank/DDBJ whole genome shotgun (WGS) entry which is preliminary data.</text>
</comment>
<dbReference type="Proteomes" id="UP000094795">
    <property type="component" value="Unassembled WGS sequence"/>
</dbReference>
<dbReference type="InterPro" id="IPR005914">
    <property type="entry name" value="Acac_CoA_synth"/>
</dbReference>
<keyword evidence="3" id="KW-0479">Metal-binding</keyword>
<gene>
    <name evidence="9" type="ORF">AWJ14_06740</name>
</gene>
<proteinExistence type="inferred from homology"/>
<dbReference type="EMBL" id="LQZT01000023">
    <property type="protein sequence ID" value="OCW56855.1"/>
    <property type="molecule type" value="Genomic_DNA"/>
</dbReference>
<dbReference type="SUPFAM" id="SSF56801">
    <property type="entry name" value="Acetyl-CoA synthetase-like"/>
    <property type="match status" value="1"/>
</dbReference>
<sequence>MTDTPLWRPDPDELAHSPWMRFARFAGARAGRALEDPQALHAWSVEDRAGFWSAVWDFCQVKGDKGGRILDNGDAMPGARFFPDANLNFAENLLSRSGAEPAILFRAEDQTRRAMTWLELHALVSRLQQAFRARGVKKGDRIAAMMPNMPETVACMLASASIGAIWSSCSPDFGVQGVLDRFGQIEPKLFIAADGYWYNGKRQDITAKLVEIAAALKPEATLIVPLTGDGHAVAAAVAGAWALEDFLDGHPAGDVTFERLPFSHPLYILFSSGTTGIPKCIVHSAGGTLLQHLKEHRLHCGLEPGERLFYFTTCGWMMWNWLVSGLAVGATLCLYDGSPFHPDGNVLFDYAVEERFTVFGTSAKFIDAVRKAGLEPVKTHDLSSLRLVTSTGSPLSPEGFSFVYSGIKPDVHLASISGGTDIVSCFVLGNPALPVYTGEIQGPGLGMAVDVWDEDGRSVTGEKGELVCTKPFPAMPIGFWNDRDGARYHAAYFERFDNVWTHGDFAEWTGHHGIVIHGRSDATLNPGGVRIGTAEIYNQVEQMDEVVEAICIGQDWEDDVRVVLFVRLADGVTLDEDLKSRIRTKIRTGASPRHVPAKIIAVTDIPRTKSGKITELAVRDVVHGRTVKNKEALANPEALALFEGLEELRG</sequence>
<dbReference type="PANTHER" id="PTHR42921:SF1">
    <property type="entry name" value="ACETOACETYL-COA SYNTHETASE"/>
    <property type="match status" value="1"/>
</dbReference>
<dbReference type="NCBIfam" id="TIGR01217">
    <property type="entry name" value="ac_ac_CoA_syn"/>
    <property type="match status" value="1"/>
</dbReference>
<dbReference type="RefSeq" id="WP_066179790.1">
    <property type="nucleotide sequence ID" value="NZ_LQZT01000023.1"/>
</dbReference>
<dbReference type="PROSITE" id="PS00455">
    <property type="entry name" value="AMP_BINDING"/>
    <property type="match status" value="1"/>
</dbReference>
<keyword evidence="5" id="KW-0067">ATP-binding</keyword>
<evidence type="ECO:0000256" key="3">
    <source>
        <dbReference type="ARBA" id="ARBA00022723"/>
    </source>
</evidence>
<dbReference type="InterPro" id="IPR032387">
    <property type="entry name" value="ACAS_N"/>
</dbReference>
<protein>
    <submittedName>
        <fullName evidence="9">Acetoacetyl-CoA synthetase</fullName>
    </submittedName>
</protein>
<evidence type="ECO:0000256" key="2">
    <source>
        <dbReference type="ARBA" id="ARBA00022598"/>
    </source>
</evidence>
<dbReference type="CDD" id="cd05943">
    <property type="entry name" value="AACS"/>
    <property type="match status" value="1"/>
</dbReference>
<dbReference type="GO" id="GO:0046872">
    <property type="term" value="F:metal ion binding"/>
    <property type="evidence" value="ECO:0007669"/>
    <property type="project" value="UniProtKB-KW"/>
</dbReference>
<dbReference type="OrthoDB" id="9803968at2"/>
<dbReference type="Pfam" id="PF16177">
    <property type="entry name" value="ACAS_N"/>
    <property type="match status" value="1"/>
</dbReference>
<evidence type="ECO:0000259" key="7">
    <source>
        <dbReference type="Pfam" id="PF13193"/>
    </source>
</evidence>
<dbReference type="Pfam" id="PF13193">
    <property type="entry name" value="AMP-binding_C"/>
    <property type="match status" value="1"/>
</dbReference>
<evidence type="ECO:0000313" key="10">
    <source>
        <dbReference type="Proteomes" id="UP000094795"/>
    </source>
</evidence>
<evidence type="ECO:0000259" key="6">
    <source>
        <dbReference type="Pfam" id="PF00501"/>
    </source>
</evidence>
<organism evidence="9 10">
    <name type="scientific">Hoeflea olei</name>
    <dbReference type="NCBI Taxonomy" id="1480615"/>
    <lineage>
        <taxon>Bacteria</taxon>
        <taxon>Pseudomonadati</taxon>
        <taxon>Pseudomonadota</taxon>
        <taxon>Alphaproteobacteria</taxon>
        <taxon>Hyphomicrobiales</taxon>
        <taxon>Rhizobiaceae</taxon>
        <taxon>Hoeflea</taxon>
    </lineage>
</organism>
<dbReference type="Gene3D" id="3.30.300.30">
    <property type="match status" value="1"/>
</dbReference>
<name>A0A1C1YTN5_9HYPH</name>
<keyword evidence="2" id="KW-0436">Ligase</keyword>
<dbReference type="InterPro" id="IPR045851">
    <property type="entry name" value="AMP-bd_C_sf"/>
</dbReference>
<dbReference type="Pfam" id="PF00501">
    <property type="entry name" value="AMP-binding"/>
    <property type="match status" value="1"/>
</dbReference>
<feature type="domain" description="AMP-dependent synthetase/ligase" evidence="6">
    <location>
        <begin position="100"/>
        <end position="471"/>
    </location>
</feature>
<dbReference type="InterPro" id="IPR020845">
    <property type="entry name" value="AMP-binding_CS"/>
</dbReference>
<dbReference type="GO" id="GO:0005524">
    <property type="term" value="F:ATP binding"/>
    <property type="evidence" value="ECO:0007669"/>
    <property type="project" value="UniProtKB-KW"/>
</dbReference>
<evidence type="ECO:0000256" key="5">
    <source>
        <dbReference type="ARBA" id="ARBA00022840"/>
    </source>
</evidence>
<dbReference type="GO" id="GO:0006629">
    <property type="term" value="P:lipid metabolic process"/>
    <property type="evidence" value="ECO:0007669"/>
    <property type="project" value="InterPro"/>
</dbReference>
<feature type="domain" description="AMP-binding enzyme C-terminal" evidence="7">
    <location>
        <begin position="540"/>
        <end position="612"/>
    </location>
</feature>
<accession>A0A1C1YTN5</accession>
<keyword evidence="4" id="KW-0547">Nucleotide-binding</keyword>
<evidence type="ECO:0000256" key="4">
    <source>
        <dbReference type="ARBA" id="ARBA00022741"/>
    </source>
</evidence>
<dbReference type="Gene3D" id="3.40.50.12780">
    <property type="entry name" value="N-terminal domain of ligase-like"/>
    <property type="match status" value="1"/>
</dbReference>
<dbReference type="PANTHER" id="PTHR42921">
    <property type="entry name" value="ACETOACETYL-COA SYNTHETASE"/>
    <property type="match status" value="1"/>
</dbReference>
<dbReference type="GO" id="GO:0030729">
    <property type="term" value="F:acetoacetate-CoA ligase activity"/>
    <property type="evidence" value="ECO:0007669"/>
    <property type="project" value="InterPro"/>
</dbReference>
<dbReference type="InterPro" id="IPR025110">
    <property type="entry name" value="AMP-bd_C"/>
</dbReference>
<feature type="domain" description="Acetyl-coenzyme A synthetase N-terminal" evidence="8">
    <location>
        <begin position="38"/>
        <end position="92"/>
    </location>
</feature>
<dbReference type="InterPro" id="IPR042099">
    <property type="entry name" value="ANL_N_sf"/>
</dbReference>